<reference evidence="6 7" key="1">
    <citation type="submission" date="2018-01" db="EMBL/GenBank/DDBJ databases">
        <title>Bacillus asahii Genome sequencing and assembly.</title>
        <authorList>
            <person name="Jiang H."/>
            <person name="Feng Y."/>
            <person name="Zhao F."/>
            <person name="Lin X."/>
        </authorList>
    </citation>
    <scope>NUCLEOTIDE SEQUENCE [LARGE SCALE GENOMIC DNA]</scope>
    <source>
        <strain evidence="6 7">OM18</strain>
    </source>
</reference>
<dbReference type="Proteomes" id="UP000283095">
    <property type="component" value="Chromosome"/>
</dbReference>
<protein>
    <recommendedName>
        <fullName evidence="3">Aldehyde dehydrogenase</fullName>
    </recommendedName>
</protein>
<dbReference type="Pfam" id="PF00171">
    <property type="entry name" value="Aldedh"/>
    <property type="match status" value="1"/>
</dbReference>
<dbReference type="GO" id="GO:0006081">
    <property type="term" value="P:aldehyde metabolic process"/>
    <property type="evidence" value="ECO:0007669"/>
    <property type="project" value="InterPro"/>
</dbReference>
<dbReference type="PROSITE" id="PS00687">
    <property type="entry name" value="ALDEHYDE_DEHYDR_GLU"/>
    <property type="match status" value="1"/>
</dbReference>
<keyword evidence="2 3" id="KW-0560">Oxidoreductase</keyword>
<comment type="similarity">
    <text evidence="1 3 4">Belongs to the aldehyde dehydrogenase family.</text>
</comment>
<gene>
    <name evidence="6" type="ORF">BAOM_1437</name>
</gene>
<dbReference type="SUPFAM" id="SSF53720">
    <property type="entry name" value="ALDH-like"/>
    <property type="match status" value="1"/>
</dbReference>
<dbReference type="Gene3D" id="3.40.309.10">
    <property type="entry name" value="Aldehyde Dehydrogenase, Chain A, domain 2"/>
    <property type="match status" value="1"/>
</dbReference>
<evidence type="ECO:0000256" key="2">
    <source>
        <dbReference type="ARBA" id="ARBA00023002"/>
    </source>
</evidence>
<evidence type="ECO:0000256" key="3">
    <source>
        <dbReference type="PIRNR" id="PIRNR036492"/>
    </source>
</evidence>
<name>A0A3T0KNV7_9BACI</name>
<dbReference type="AlphaFoldDB" id="A0A3T0KNV7"/>
<evidence type="ECO:0000256" key="1">
    <source>
        <dbReference type="ARBA" id="ARBA00009986"/>
    </source>
</evidence>
<accession>A0A3T0KNV7</accession>
<dbReference type="PIRSF" id="PIRSF036492">
    <property type="entry name" value="ALDH"/>
    <property type="match status" value="1"/>
</dbReference>
<evidence type="ECO:0000313" key="7">
    <source>
        <dbReference type="Proteomes" id="UP000283095"/>
    </source>
</evidence>
<dbReference type="Gene3D" id="3.40.605.10">
    <property type="entry name" value="Aldehyde Dehydrogenase, Chain A, domain 1"/>
    <property type="match status" value="1"/>
</dbReference>
<feature type="domain" description="Aldehyde dehydrogenase" evidence="5">
    <location>
        <begin position="13"/>
        <end position="470"/>
    </location>
</feature>
<evidence type="ECO:0000313" key="6">
    <source>
        <dbReference type="EMBL" id="AZV42047.1"/>
    </source>
</evidence>
<dbReference type="RefSeq" id="WP_252283245.1">
    <property type="nucleotide sequence ID" value="NZ_CP026095.1"/>
</dbReference>
<dbReference type="FunFam" id="3.40.309.10:FF:000009">
    <property type="entry name" value="Aldehyde dehydrogenase A"/>
    <property type="match status" value="1"/>
</dbReference>
<dbReference type="GO" id="GO:0016620">
    <property type="term" value="F:oxidoreductase activity, acting on the aldehyde or oxo group of donors, NAD or NADP as acceptor"/>
    <property type="evidence" value="ECO:0007669"/>
    <property type="project" value="InterPro"/>
</dbReference>
<dbReference type="EMBL" id="CP026095">
    <property type="protein sequence ID" value="AZV42047.1"/>
    <property type="molecule type" value="Genomic_DNA"/>
</dbReference>
<dbReference type="KEGG" id="pasa:BAOM_1437"/>
<dbReference type="InterPro" id="IPR016162">
    <property type="entry name" value="Ald_DH_N"/>
</dbReference>
<proteinExistence type="inferred from homology"/>
<dbReference type="InterPro" id="IPR016161">
    <property type="entry name" value="Ald_DH/histidinol_DH"/>
</dbReference>
<dbReference type="InterPro" id="IPR012394">
    <property type="entry name" value="Aldehyde_DH_NAD(P)"/>
</dbReference>
<evidence type="ECO:0000256" key="4">
    <source>
        <dbReference type="RuleBase" id="RU003345"/>
    </source>
</evidence>
<dbReference type="InterPro" id="IPR016163">
    <property type="entry name" value="Ald_DH_C"/>
</dbReference>
<dbReference type="InterPro" id="IPR029510">
    <property type="entry name" value="Ald_DH_CS_GLU"/>
</dbReference>
<dbReference type="CDD" id="cd07099">
    <property type="entry name" value="ALDH_DDALDH"/>
    <property type="match status" value="1"/>
</dbReference>
<dbReference type="InterPro" id="IPR015590">
    <property type="entry name" value="Aldehyde_DH_dom"/>
</dbReference>
<organism evidence="6 7">
    <name type="scientific">Peribacillus asahii</name>
    <dbReference type="NCBI Taxonomy" id="228899"/>
    <lineage>
        <taxon>Bacteria</taxon>
        <taxon>Bacillati</taxon>
        <taxon>Bacillota</taxon>
        <taxon>Bacilli</taxon>
        <taxon>Bacillales</taxon>
        <taxon>Bacillaceae</taxon>
        <taxon>Peribacillus</taxon>
    </lineage>
</organism>
<dbReference type="PANTHER" id="PTHR11699">
    <property type="entry name" value="ALDEHYDE DEHYDROGENASE-RELATED"/>
    <property type="match status" value="1"/>
</dbReference>
<sequence length="527" mass="58701">MMTDEDEGYMVQQQMKWNVYAPATGEKIAELEETSLDSIPKLYEQSHKAFDMWSALSISKRIEYIRQLRLLIVDKMDKLADIISKDTGKVKTEALVADLMPTLDAMLYVEKHAEKLLKRQKMKTPLLLIGKTSYVEYMPRGTVLVISPWNYPFQLAVTPIISALVGGNTVIAKPSEVTPLVGKMIEELFVEAGFPEGVVQFAHGGKELGAVLTEQKPDYIFFTGSVRTGKIIAEVAAKQLIPTTLELGGKDPMIVFQDVNIERAVNAALWGAFTNSGQVCMSVERLYIERPIYEQFLTLLKKKVASLKQGDSLHDDVGSMTFPAQLDIVADHIRDALDKGATLEIGTTPDEWEQGTCFIQPSLLSNVNHTMKVINEESFGPLLPVIPFDTEAEAVQLANDSAYGLNSSVWTSDEHRAKRVAAQLVTGAVNINDVLVSVANPHLPFGGAKQSGIGSYHGEGGLRIFCHEKAIVHDSGKKSAEIQWYPYEGKYTHFLSLFQQYFARKISWVSFIKSYRQLLKLSNFKDK</sequence>
<evidence type="ECO:0000259" key="5">
    <source>
        <dbReference type="Pfam" id="PF00171"/>
    </source>
</evidence>